<gene>
    <name evidence="3" type="ORF">DSCOOX_39070</name>
</gene>
<dbReference type="Pfam" id="PF06863">
    <property type="entry name" value="DUF1254"/>
    <property type="match status" value="1"/>
</dbReference>
<proteinExistence type="predicted"/>
<dbReference type="InterPro" id="IPR037049">
    <property type="entry name" value="DUF1214_C_sf"/>
</dbReference>
<dbReference type="PANTHER" id="PTHR36509">
    <property type="entry name" value="BLL3101 PROTEIN"/>
    <property type="match status" value="1"/>
</dbReference>
<dbReference type="EMBL" id="AP021879">
    <property type="protein sequence ID" value="BBO90727.1"/>
    <property type="molecule type" value="Genomic_DNA"/>
</dbReference>
<protein>
    <submittedName>
        <fullName evidence="3">Phosphatidylserine decarboxylase</fullName>
    </submittedName>
</protein>
<name>A0A5K8ADS4_9BACT</name>
<dbReference type="AlphaFoldDB" id="A0A5K8ADS4"/>
<feature type="domain" description="DUF1214" evidence="1">
    <location>
        <begin position="344"/>
        <end position="453"/>
    </location>
</feature>
<reference evidence="3 4" key="1">
    <citation type="submission" date="2019-11" db="EMBL/GenBank/DDBJ databases">
        <title>Comparative genomics of hydrocarbon-degrading Desulfosarcina strains.</title>
        <authorList>
            <person name="Watanabe M."/>
            <person name="Kojima H."/>
            <person name="Fukui M."/>
        </authorList>
    </citation>
    <scope>NUCLEOTIDE SEQUENCE [LARGE SCALE GENOMIC DNA]</scope>
    <source>
        <strain evidence="4">oXyS1</strain>
    </source>
</reference>
<dbReference type="Gene3D" id="2.60.40.1610">
    <property type="entry name" value="Domain of unknown function DUF1254"/>
    <property type="match status" value="1"/>
</dbReference>
<dbReference type="SUPFAM" id="SSF160935">
    <property type="entry name" value="VPA0735-like"/>
    <property type="match status" value="1"/>
</dbReference>
<dbReference type="Proteomes" id="UP000422108">
    <property type="component" value="Chromosome"/>
</dbReference>
<sequence>MEKFLIYPLLGILLIFMPIRATCGVDIDHAEEDLAFALGTQAYIFGYPLAITAATTLIATNTDSPLPNAYAPFNQFGHVAKLFTAEDKDVVSSNVDTVYSSAFIDLKQGAALISVPGTGDRYYSMMLEDAYTNVFGYIGSRATGNEPGKYLIKGPNWEGRVPVDVNKVITAPTALVWVIGRTLVEDEADLVNVKKIQAGYQLEMIGPAVDKTPAKKRWSLGDPGKIPVKMVEQLTWQDYYYWIGQLMKDNPPPTADSGLYVQFKSIGLTAETGFNPESLSDAARKGLERGYHAGKRVVKREALKTGATEVNAWAYNMSQGKWEQDFNLRAAIAFRSLGQNTPEEALYFNTRTTGKKEQLNGANRYTITFKKDELPPVDAFWSITMYNAENFFVDNPINRYAIGDRTKGLKIAGDGSLTIYIQNPAPEEAQNSNWLPAPTGDFRLSLRLYNPKQSVLNGDWKPAPVKIKE</sequence>
<dbReference type="Pfam" id="PF06742">
    <property type="entry name" value="DUF1214"/>
    <property type="match status" value="1"/>
</dbReference>
<dbReference type="InterPro" id="IPR010679">
    <property type="entry name" value="DUF1254"/>
</dbReference>
<evidence type="ECO:0000259" key="2">
    <source>
        <dbReference type="Pfam" id="PF06863"/>
    </source>
</evidence>
<evidence type="ECO:0000313" key="4">
    <source>
        <dbReference type="Proteomes" id="UP000422108"/>
    </source>
</evidence>
<feature type="domain" description="DUF1254" evidence="2">
    <location>
        <begin position="73"/>
        <end position="203"/>
    </location>
</feature>
<dbReference type="InterPro" id="IPR037050">
    <property type="entry name" value="DUF1254_sf"/>
</dbReference>
<keyword evidence="4" id="KW-1185">Reference proteome</keyword>
<accession>A0A5K8ADS4</accession>
<dbReference type="Gene3D" id="2.60.120.600">
    <property type="entry name" value="Domain of unknown function DUF1214, C-terminal domain"/>
    <property type="match status" value="1"/>
</dbReference>
<organism evidence="3 4">
    <name type="scientific">Desulfosarcina ovata subsp. ovata</name>
    <dbReference type="NCBI Taxonomy" id="2752305"/>
    <lineage>
        <taxon>Bacteria</taxon>
        <taxon>Pseudomonadati</taxon>
        <taxon>Thermodesulfobacteriota</taxon>
        <taxon>Desulfobacteria</taxon>
        <taxon>Desulfobacterales</taxon>
        <taxon>Desulfosarcinaceae</taxon>
        <taxon>Desulfosarcina</taxon>
    </lineage>
</organism>
<dbReference type="PANTHER" id="PTHR36509:SF2">
    <property type="entry name" value="BLL3101 PROTEIN"/>
    <property type="match status" value="1"/>
</dbReference>
<evidence type="ECO:0000313" key="3">
    <source>
        <dbReference type="EMBL" id="BBO90727.1"/>
    </source>
</evidence>
<dbReference type="InterPro" id="IPR010621">
    <property type="entry name" value="DUF1214"/>
</dbReference>
<evidence type="ECO:0000259" key="1">
    <source>
        <dbReference type="Pfam" id="PF06742"/>
    </source>
</evidence>
<dbReference type="RefSeq" id="WP_155311747.1">
    <property type="nucleotide sequence ID" value="NZ_AP021879.1"/>
</dbReference>